<keyword evidence="7" id="KW-0998">Cell outer membrane</keyword>
<dbReference type="SUPFAM" id="SSF56935">
    <property type="entry name" value="Porins"/>
    <property type="match status" value="1"/>
</dbReference>
<keyword evidence="2" id="KW-0410">Iron transport</keyword>
<evidence type="ECO:0000256" key="4">
    <source>
        <dbReference type="ARBA" id="ARBA00023004"/>
    </source>
</evidence>
<dbReference type="InterPro" id="IPR037066">
    <property type="entry name" value="Plug_dom_sf"/>
</dbReference>
<dbReference type="InterPro" id="IPR012910">
    <property type="entry name" value="Plug_dom"/>
</dbReference>
<evidence type="ECO:0000256" key="6">
    <source>
        <dbReference type="ARBA" id="ARBA00023136"/>
    </source>
</evidence>
<keyword evidence="3" id="KW-0732">Signal</keyword>
<evidence type="ECO:0000259" key="8">
    <source>
        <dbReference type="SMART" id="SM00965"/>
    </source>
</evidence>
<evidence type="ECO:0000256" key="3">
    <source>
        <dbReference type="ARBA" id="ARBA00022729"/>
    </source>
</evidence>
<evidence type="ECO:0000256" key="1">
    <source>
        <dbReference type="ARBA" id="ARBA00022448"/>
    </source>
</evidence>
<dbReference type="Gene3D" id="2.170.130.10">
    <property type="entry name" value="TonB-dependent receptor, plug domain"/>
    <property type="match status" value="1"/>
</dbReference>
<reference evidence="9" key="1">
    <citation type="journal article" date="2014" name="Int. J. Syst. Evol. Microbiol.">
        <title>Complete genome of a new Firmicutes species belonging to the dominant human colonic microbiota ('Ruminococcus bicirculans') reveals two chromosomes and a selective capacity to utilize plant glucans.</title>
        <authorList>
            <consortium name="NISC Comparative Sequencing Program"/>
            <person name="Wegmann U."/>
            <person name="Louis P."/>
            <person name="Goesmann A."/>
            <person name="Henrissat B."/>
            <person name="Duncan S.H."/>
            <person name="Flint H.J."/>
        </authorList>
    </citation>
    <scope>NUCLEOTIDE SEQUENCE</scope>
    <source>
        <strain evidence="9">NBRC 102424</strain>
    </source>
</reference>
<dbReference type="InterPro" id="IPR039426">
    <property type="entry name" value="TonB-dep_rcpt-like"/>
</dbReference>
<evidence type="ECO:0000256" key="2">
    <source>
        <dbReference type="ARBA" id="ARBA00022496"/>
    </source>
</evidence>
<proteinExistence type="predicted"/>
<accession>A0ABQ5TS13</accession>
<keyword evidence="1" id="KW-0813">Transport</keyword>
<evidence type="ECO:0000256" key="7">
    <source>
        <dbReference type="ARBA" id="ARBA00023237"/>
    </source>
</evidence>
<keyword evidence="6" id="KW-0472">Membrane</keyword>
<organism evidence="9 10">
    <name type="scientific">Methylophaga thalassica</name>
    <dbReference type="NCBI Taxonomy" id="40223"/>
    <lineage>
        <taxon>Bacteria</taxon>
        <taxon>Pseudomonadati</taxon>
        <taxon>Pseudomonadota</taxon>
        <taxon>Gammaproteobacteria</taxon>
        <taxon>Thiotrichales</taxon>
        <taxon>Piscirickettsiaceae</taxon>
        <taxon>Methylophaga</taxon>
    </lineage>
</organism>
<evidence type="ECO:0000313" key="9">
    <source>
        <dbReference type="EMBL" id="GLP98543.1"/>
    </source>
</evidence>
<dbReference type="PANTHER" id="PTHR32552">
    <property type="entry name" value="FERRICHROME IRON RECEPTOR-RELATED"/>
    <property type="match status" value="1"/>
</dbReference>
<dbReference type="PANTHER" id="PTHR32552:SF68">
    <property type="entry name" value="FERRICHROME OUTER MEMBRANE TRANSPORTER_PHAGE RECEPTOR"/>
    <property type="match status" value="1"/>
</dbReference>
<sequence length="204" mass="21749">MLYKPTLLSAMTLATALLTTTGLVLISPTLVLAADQEISSTKQKVNFNVAAGQLTTALNQFGQQAGILLSYSPELASPYKTAGLRGEYSISMGLQKLLQGTSLSVVKQSENSYRLTQSNEQSADLPVVTVTGEKSSLSPYTPIDSYAAQRSASATKNNASIFDTPQSISVVTQQQLTIRGAKTVTEALQYTPSLSVPYGVRYTL</sequence>
<comment type="caution">
    <text evidence="9">The sequence shown here is derived from an EMBL/GenBank/DDBJ whole genome shotgun (WGS) entry which is preliminary data.</text>
</comment>
<dbReference type="EMBL" id="BSND01000003">
    <property type="protein sequence ID" value="GLP98543.1"/>
    <property type="molecule type" value="Genomic_DNA"/>
</dbReference>
<dbReference type="InterPro" id="IPR011662">
    <property type="entry name" value="Secretin/TonB_short_N"/>
</dbReference>
<keyword evidence="5" id="KW-0406">Ion transport</keyword>
<dbReference type="Gene3D" id="3.55.50.30">
    <property type="match status" value="1"/>
</dbReference>
<reference evidence="9" key="2">
    <citation type="submission" date="2023-01" db="EMBL/GenBank/DDBJ databases">
        <title>Draft genome sequence of Methylophaga thalassica strain NBRC 102424.</title>
        <authorList>
            <person name="Sun Q."/>
            <person name="Mori K."/>
        </authorList>
    </citation>
    <scope>NUCLEOTIDE SEQUENCE</scope>
    <source>
        <strain evidence="9">NBRC 102424</strain>
    </source>
</reference>
<evidence type="ECO:0000313" key="10">
    <source>
        <dbReference type="Proteomes" id="UP001161423"/>
    </source>
</evidence>
<protein>
    <recommendedName>
        <fullName evidence="8">Secretin/TonB short N-terminal domain-containing protein</fullName>
    </recommendedName>
</protein>
<dbReference type="SMART" id="SM00965">
    <property type="entry name" value="STN"/>
    <property type="match status" value="1"/>
</dbReference>
<evidence type="ECO:0000256" key="5">
    <source>
        <dbReference type="ARBA" id="ARBA00023065"/>
    </source>
</evidence>
<keyword evidence="10" id="KW-1185">Reference proteome</keyword>
<keyword evidence="4" id="KW-0408">Iron</keyword>
<gene>
    <name evidence="9" type="ORF">GCM10007891_03970</name>
</gene>
<dbReference type="Proteomes" id="UP001161423">
    <property type="component" value="Unassembled WGS sequence"/>
</dbReference>
<feature type="domain" description="Secretin/TonB short N-terminal" evidence="8">
    <location>
        <begin position="67"/>
        <end position="118"/>
    </location>
</feature>
<dbReference type="Pfam" id="PF07715">
    <property type="entry name" value="Plug"/>
    <property type="match status" value="1"/>
</dbReference>
<name>A0ABQ5TS13_9GAMM</name>